<dbReference type="EMBL" id="LWCA01000249">
    <property type="protein sequence ID" value="OAF69649.1"/>
    <property type="molecule type" value="Genomic_DNA"/>
</dbReference>
<dbReference type="OrthoDB" id="9971371at2759"/>
<dbReference type="InterPro" id="IPR031365">
    <property type="entry name" value="CMIP6"/>
</dbReference>
<gene>
    <name evidence="1" type="ORF">A3Q56_02554</name>
</gene>
<proteinExistence type="predicted"/>
<name>A0A177B5U9_9BILA</name>
<comment type="caution">
    <text evidence="1">The sequence shown here is derived from an EMBL/GenBank/DDBJ whole genome shotgun (WGS) entry which is preliminary data.</text>
</comment>
<protein>
    <submittedName>
        <fullName evidence="1">Uncharacterized protein</fullName>
    </submittedName>
</protein>
<evidence type="ECO:0000313" key="1">
    <source>
        <dbReference type="EMBL" id="OAF69649.1"/>
    </source>
</evidence>
<dbReference type="Proteomes" id="UP000078046">
    <property type="component" value="Unassembled WGS sequence"/>
</dbReference>
<dbReference type="PANTHER" id="PTHR35087">
    <property type="entry name" value="SIMILAR TO HYPOTHETICAL PROTEIN FLJ40298"/>
    <property type="match status" value="1"/>
</dbReference>
<sequence>MFRINKITRKKKIKKINSRNYDVFGQDVQKLNNPSKIVFVNTSLELDQSKSWRRNRPNPQRSSFIRSNARTLCKPICYVTTKKNEQNENLFYEIQTNDNYSNILPKKIIDSDKITSTQRSDFIKPHLDLNQHSKFPRLEVSSDGYLVEMRSFEHEINNKLNHYGPPKGNVIIFYTVNSKESFRLNLFLNIKNLEARMLHLES</sequence>
<dbReference type="PANTHER" id="PTHR35087:SF1">
    <property type="entry name" value="RIKEN CDNA 4930505A04 GENE"/>
    <property type="match status" value="1"/>
</dbReference>
<reference evidence="1 2" key="1">
    <citation type="submission" date="2016-04" db="EMBL/GenBank/DDBJ databases">
        <title>The genome of Intoshia linei affirms orthonectids as highly simplified spiralians.</title>
        <authorList>
            <person name="Mikhailov K.V."/>
            <person name="Slusarev G.S."/>
            <person name="Nikitin M.A."/>
            <person name="Logacheva M.D."/>
            <person name="Penin A."/>
            <person name="Aleoshin V."/>
            <person name="Panchin Y.V."/>
        </authorList>
    </citation>
    <scope>NUCLEOTIDE SEQUENCE [LARGE SCALE GENOMIC DNA]</scope>
    <source>
        <strain evidence="1">Intl2013</strain>
        <tissue evidence="1">Whole animal</tissue>
    </source>
</reference>
<accession>A0A177B5U9</accession>
<dbReference type="AlphaFoldDB" id="A0A177B5U9"/>
<evidence type="ECO:0000313" key="2">
    <source>
        <dbReference type="Proteomes" id="UP000078046"/>
    </source>
</evidence>
<dbReference type="Pfam" id="PF15667">
    <property type="entry name" value="CMIP6"/>
    <property type="match status" value="1"/>
</dbReference>
<organism evidence="1 2">
    <name type="scientific">Intoshia linei</name>
    <dbReference type="NCBI Taxonomy" id="1819745"/>
    <lineage>
        <taxon>Eukaryota</taxon>
        <taxon>Metazoa</taxon>
        <taxon>Spiralia</taxon>
        <taxon>Lophotrochozoa</taxon>
        <taxon>Mesozoa</taxon>
        <taxon>Orthonectida</taxon>
        <taxon>Rhopaluridae</taxon>
        <taxon>Intoshia</taxon>
    </lineage>
</organism>
<keyword evidence="2" id="KW-1185">Reference proteome</keyword>